<dbReference type="Pfam" id="PF21863">
    <property type="entry name" value="HTH_67"/>
    <property type="match status" value="1"/>
</dbReference>
<dbReference type="InterPro" id="IPR054058">
    <property type="entry name" value="HTH_67"/>
</dbReference>
<accession>A0ABN2IZT1</accession>
<proteinExistence type="predicted"/>
<organism evidence="1 2">
    <name type="scientific">Kribbella yunnanensis</name>
    <dbReference type="NCBI Taxonomy" id="190194"/>
    <lineage>
        <taxon>Bacteria</taxon>
        <taxon>Bacillati</taxon>
        <taxon>Actinomycetota</taxon>
        <taxon>Actinomycetes</taxon>
        <taxon>Propionibacteriales</taxon>
        <taxon>Kribbellaceae</taxon>
        <taxon>Kribbella</taxon>
    </lineage>
</organism>
<gene>
    <name evidence="1" type="ORF">GCM10009745_74390</name>
</gene>
<protein>
    <recommendedName>
        <fullName evidence="3">SalK</fullName>
    </recommendedName>
</protein>
<dbReference type="EMBL" id="BAAANF010000025">
    <property type="protein sequence ID" value="GAA1715151.1"/>
    <property type="molecule type" value="Genomic_DNA"/>
</dbReference>
<dbReference type="Proteomes" id="UP001500280">
    <property type="component" value="Unassembled WGS sequence"/>
</dbReference>
<sequence>MWKTLEPFQAISFFAPETRQATDALGLKGGWMSYFGCRAAPLGAASPELVAAIFYNFHPAMVARSVPDVWDRATPAQLLEARLAAVDTAVRRLFDPLPSFDRVAEVARQAAEAAPLAGRALGAANAALDWPDEPHLVLWHATTILRESRGDGHVAALVAAELGPCQALVTAAAAGGPTKGLLDIARRWSAEEWAAAEDDLRSRGLLDAAGALTDAGRALRQQVEDTTDALADTGWRALGDDLTTELHDLVYPLSAVLMSGGLLPPDNPMGLRWD</sequence>
<keyword evidence="2" id="KW-1185">Reference proteome</keyword>
<reference evidence="1 2" key="1">
    <citation type="journal article" date="2019" name="Int. J. Syst. Evol. Microbiol.">
        <title>The Global Catalogue of Microorganisms (GCM) 10K type strain sequencing project: providing services to taxonomists for standard genome sequencing and annotation.</title>
        <authorList>
            <consortium name="The Broad Institute Genomics Platform"/>
            <consortium name="The Broad Institute Genome Sequencing Center for Infectious Disease"/>
            <person name="Wu L."/>
            <person name="Ma J."/>
        </authorList>
    </citation>
    <scope>NUCLEOTIDE SEQUENCE [LARGE SCALE GENOMIC DNA]</scope>
    <source>
        <strain evidence="1 2">JCM 14307</strain>
    </source>
</reference>
<evidence type="ECO:0000313" key="2">
    <source>
        <dbReference type="Proteomes" id="UP001500280"/>
    </source>
</evidence>
<evidence type="ECO:0008006" key="3">
    <source>
        <dbReference type="Google" id="ProtNLM"/>
    </source>
</evidence>
<name>A0ABN2IZT1_9ACTN</name>
<evidence type="ECO:0000313" key="1">
    <source>
        <dbReference type="EMBL" id="GAA1715151.1"/>
    </source>
</evidence>
<dbReference type="NCBIfam" id="NF047719">
    <property type="entry name" value="SCO6745_fam_HTH"/>
    <property type="match status" value="1"/>
</dbReference>
<comment type="caution">
    <text evidence="1">The sequence shown here is derived from an EMBL/GenBank/DDBJ whole genome shotgun (WGS) entry which is preliminary data.</text>
</comment>